<dbReference type="EMBL" id="CAJZBQ010000044">
    <property type="protein sequence ID" value="CAG9327791.1"/>
    <property type="molecule type" value="Genomic_DNA"/>
</dbReference>
<feature type="repeat" description="RCC1" evidence="2">
    <location>
        <begin position="223"/>
        <end position="282"/>
    </location>
</feature>
<evidence type="ECO:0000256" key="2">
    <source>
        <dbReference type="PROSITE-ProRule" id="PRU00235"/>
    </source>
</evidence>
<feature type="region of interest" description="Disordered" evidence="3">
    <location>
        <begin position="411"/>
        <end position="431"/>
    </location>
</feature>
<dbReference type="PROSITE" id="PS00626">
    <property type="entry name" value="RCC1_2"/>
    <property type="match status" value="4"/>
</dbReference>
<evidence type="ECO:0000313" key="5">
    <source>
        <dbReference type="EMBL" id="CAG9327791.1"/>
    </source>
</evidence>
<dbReference type="PANTHER" id="PTHR22870">
    <property type="entry name" value="REGULATOR OF CHROMOSOME CONDENSATION"/>
    <property type="match status" value="1"/>
</dbReference>
<dbReference type="SUPFAM" id="SSF50985">
    <property type="entry name" value="RCC1/BLIP-II"/>
    <property type="match status" value="2"/>
</dbReference>
<keyword evidence="1" id="KW-0677">Repeat</keyword>
<proteinExistence type="predicted"/>
<evidence type="ECO:0000256" key="3">
    <source>
        <dbReference type="SAM" id="MobiDB-lite"/>
    </source>
</evidence>
<feature type="repeat" description="RCC1" evidence="2">
    <location>
        <begin position="114"/>
        <end position="166"/>
    </location>
</feature>
<dbReference type="PROSITE" id="PS50012">
    <property type="entry name" value="RCC1_3"/>
    <property type="match status" value="7"/>
</dbReference>
<sequence length="598" mass="65297">MESSLKVATTYAWGKNKDGELSQGSSKDVLLPTPCKGIKNKNLIMVISGGQHSAAIDSTGKLYTCGSYLHGKLGIEDLTTVSVLSFTPVTALKDKVVRQVACGDYHTLCLLEDGSVYTWGGTLHKKLGQRGAGKNINHPGLVSAFNDKDVIYVDCGDFHSMALTADGKVYSWGGGGSFFNRGQCGHGNTNDVDNPQIIAGLQNKFITMISCGGYHTLAVTDNNEVYAWGSGLYGECGFGEFLNATSPKQVLMPWIKRNGDNQYGEIVQISGGGHHSLVLTSAGYVFSFGFASHGQLGLRNTVNQAEPRLVSDLRTKPVKMIAAGWNHSLVLTQRGDVFACGYGFFGQLGLGDDESKTIFTHVSTLGSKKVERIYAGGNHSWALLDPAEPIRADYEPPSPLPAEMSLLDISRVPSPPPSIQQRSGTPDSLNRSMRLEGSFQKPETLLQIAYSDIQYSHRFIRFMLKETSLEVGKAKAEEFVHEMYMSELGVLYHRIQEDDDIVEVTNSEPIVASAGGELSFTCLLVCDPTKNDPPVTIESYIGEPSQLTVFLKAQQMTSNPTQAALSEWVRFFLLKVGSFCSKPPKFFELRPISYYMNL</sequence>
<evidence type="ECO:0000259" key="4">
    <source>
        <dbReference type="Pfam" id="PF25390"/>
    </source>
</evidence>
<keyword evidence="6" id="KW-1185">Reference proteome</keyword>
<organism evidence="5 6">
    <name type="scientific">Blepharisma stoltei</name>
    <dbReference type="NCBI Taxonomy" id="1481888"/>
    <lineage>
        <taxon>Eukaryota</taxon>
        <taxon>Sar</taxon>
        <taxon>Alveolata</taxon>
        <taxon>Ciliophora</taxon>
        <taxon>Postciliodesmatophora</taxon>
        <taxon>Heterotrichea</taxon>
        <taxon>Heterotrichida</taxon>
        <taxon>Blepharismidae</taxon>
        <taxon>Blepharisma</taxon>
    </lineage>
</organism>
<gene>
    <name evidence="5" type="ORF">BSTOLATCC_MIC44419</name>
</gene>
<feature type="compositionally biased region" description="Polar residues" evidence="3">
    <location>
        <begin position="419"/>
        <end position="431"/>
    </location>
</feature>
<dbReference type="PRINTS" id="PR00633">
    <property type="entry name" value="RCCNDNSATION"/>
</dbReference>
<feature type="repeat" description="RCC1" evidence="2">
    <location>
        <begin position="60"/>
        <end position="113"/>
    </location>
</feature>
<dbReference type="InterPro" id="IPR051210">
    <property type="entry name" value="Ub_ligase/GEF_domain"/>
</dbReference>
<name>A0AAU9JNA9_9CILI</name>
<dbReference type="Proteomes" id="UP001162131">
    <property type="component" value="Unassembled WGS sequence"/>
</dbReference>
<reference evidence="5" key="1">
    <citation type="submission" date="2021-09" db="EMBL/GenBank/DDBJ databases">
        <authorList>
            <consortium name="AG Swart"/>
            <person name="Singh M."/>
            <person name="Singh A."/>
            <person name="Seah K."/>
            <person name="Emmerich C."/>
        </authorList>
    </citation>
    <scope>NUCLEOTIDE SEQUENCE</scope>
    <source>
        <strain evidence="5">ATCC30299</strain>
    </source>
</reference>
<accession>A0AAU9JNA9</accession>
<dbReference type="InterPro" id="IPR000408">
    <property type="entry name" value="Reg_chr_condens"/>
</dbReference>
<comment type="caution">
    <text evidence="5">The sequence shown here is derived from an EMBL/GenBank/DDBJ whole genome shotgun (WGS) entry which is preliminary data.</text>
</comment>
<evidence type="ECO:0000256" key="1">
    <source>
        <dbReference type="ARBA" id="ARBA00022737"/>
    </source>
</evidence>
<dbReference type="InterPro" id="IPR058923">
    <property type="entry name" value="RCC1-like_dom"/>
</dbReference>
<protein>
    <recommendedName>
        <fullName evidence="4">RCC1-like domain-containing protein</fullName>
    </recommendedName>
</protein>
<dbReference type="Gene3D" id="2.130.10.30">
    <property type="entry name" value="Regulator of chromosome condensation 1/beta-lactamase-inhibitor protein II"/>
    <property type="match status" value="3"/>
</dbReference>
<feature type="domain" description="RCC1-like" evidence="4">
    <location>
        <begin position="10"/>
        <end position="381"/>
    </location>
</feature>
<evidence type="ECO:0000313" key="6">
    <source>
        <dbReference type="Proteomes" id="UP001162131"/>
    </source>
</evidence>
<dbReference type="AlphaFoldDB" id="A0AAU9JNA9"/>
<feature type="repeat" description="RCC1" evidence="2">
    <location>
        <begin position="283"/>
        <end position="334"/>
    </location>
</feature>
<dbReference type="PANTHER" id="PTHR22870:SF408">
    <property type="entry name" value="OS09G0560450 PROTEIN"/>
    <property type="match status" value="1"/>
</dbReference>
<feature type="repeat" description="RCC1" evidence="2">
    <location>
        <begin position="167"/>
        <end position="222"/>
    </location>
</feature>
<dbReference type="Pfam" id="PF25390">
    <property type="entry name" value="WD40_RLD"/>
    <property type="match status" value="1"/>
</dbReference>
<feature type="repeat" description="RCC1" evidence="2">
    <location>
        <begin position="8"/>
        <end position="59"/>
    </location>
</feature>
<feature type="repeat" description="RCC1" evidence="2">
    <location>
        <begin position="335"/>
        <end position="386"/>
    </location>
</feature>
<dbReference type="InterPro" id="IPR009091">
    <property type="entry name" value="RCC1/BLIP-II"/>
</dbReference>